<organism evidence="2 3">
    <name type="scientific">Schizosaccharomyces cryophilus (strain OY26 / ATCC MYA-4695 / CBS 11777 / NBRC 106824 / NRRL Y48691)</name>
    <name type="common">Fission yeast</name>
    <dbReference type="NCBI Taxonomy" id="653667"/>
    <lineage>
        <taxon>Eukaryota</taxon>
        <taxon>Fungi</taxon>
        <taxon>Dikarya</taxon>
        <taxon>Ascomycota</taxon>
        <taxon>Taphrinomycotina</taxon>
        <taxon>Schizosaccharomycetes</taxon>
        <taxon>Schizosaccharomycetales</taxon>
        <taxon>Schizosaccharomycetaceae</taxon>
        <taxon>Schizosaccharomyces</taxon>
    </lineage>
</organism>
<dbReference type="AlphaFoldDB" id="S9W2M5"/>
<dbReference type="OrthoDB" id="5416996at2759"/>
<dbReference type="Proteomes" id="UP000015464">
    <property type="component" value="Unassembled WGS sequence"/>
</dbReference>
<name>S9W2M5_SCHCR</name>
<accession>S9W2M5</accession>
<reference evidence="2 3" key="1">
    <citation type="journal article" date="2011" name="Science">
        <title>Comparative functional genomics of the fission yeasts.</title>
        <authorList>
            <person name="Rhind N."/>
            <person name="Chen Z."/>
            <person name="Yassour M."/>
            <person name="Thompson D.A."/>
            <person name="Haas B.J."/>
            <person name="Habib N."/>
            <person name="Wapinski I."/>
            <person name="Roy S."/>
            <person name="Lin M.F."/>
            <person name="Heiman D.I."/>
            <person name="Young S.K."/>
            <person name="Furuya K."/>
            <person name="Guo Y."/>
            <person name="Pidoux A."/>
            <person name="Chen H.M."/>
            <person name="Robbertse B."/>
            <person name="Goldberg J.M."/>
            <person name="Aoki K."/>
            <person name="Bayne E.H."/>
            <person name="Berlin A.M."/>
            <person name="Desjardins C.A."/>
            <person name="Dobbs E."/>
            <person name="Dukaj L."/>
            <person name="Fan L."/>
            <person name="FitzGerald M.G."/>
            <person name="French C."/>
            <person name="Gujja S."/>
            <person name="Hansen K."/>
            <person name="Keifenheim D."/>
            <person name="Levin J.Z."/>
            <person name="Mosher R.A."/>
            <person name="Mueller C.A."/>
            <person name="Pfiffner J."/>
            <person name="Priest M."/>
            <person name="Russ C."/>
            <person name="Smialowska A."/>
            <person name="Swoboda P."/>
            <person name="Sykes S.M."/>
            <person name="Vaughn M."/>
            <person name="Vengrova S."/>
            <person name="Yoder R."/>
            <person name="Zeng Q."/>
            <person name="Allshire R."/>
            <person name="Baulcombe D."/>
            <person name="Birren B.W."/>
            <person name="Brown W."/>
            <person name="Ekwall K."/>
            <person name="Kellis M."/>
            <person name="Leatherwood J."/>
            <person name="Levin H."/>
            <person name="Margalit H."/>
            <person name="Martienssen R."/>
            <person name="Nieduszynski C.A."/>
            <person name="Spatafora J.W."/>
            <person name="Friedman N."/>
            <person name="Dalgaard J.Z."/>
            <person name="Baumann P."/>
            <person name="Niki H."/>
            <person name="Regev A."/>
            <person name="Nusbaum C."/>
        </authorList>
    </citation>
    <scope>NUCLEOTIDE SEQUENCE [LARGE SCALE GENOMIC DNA]</scope>
    <source>
        <strain evidence="3">OY26 / ATCC MYA-4695 / CBS 11777 / NBRC 106824 / NRRL Y48691</strain>
    </source>
</reference>
<dbReference type="GeneID" id="25035965"/>
<feature type="signal peptide" evidence="1">
    <location>
        <begin position="1"/>
        <end position="18"/>
    </location>
</feature>
<sequence length="283" mass="31732">MRFSIFVITLVYFSLGWAAPYGNFSREINNTNVKIANYPFYVQKFPFSPNCSGDVSFIINSPPVNGKGIILETRRASSILTVPADNSSVTCVNFENKKETCYSGDSPKCFNVPQFEKEVVVVMRDSSRPVEDLSTTAFDDYYMITPNMTYAYLNSSTQSYSNTSQLIYKNYLYPCGGNQTCQFDYLSSEIILTTKTSHKFSYSIKEKIYAAEADYLDDLNSQLNANTRLSTLTYKSPKLKSIPNAKAIKQTKVGARSSSSSIKANSFLYKTLAFGLSLLIIFT</sequence>
<protein>
    <submittedName>
        <fullName evidence="2">Uncharacterized protein</fullName>
    </submittedName>
</protein>
<dbReference type="EMBL" id="KE546989">
    <property type="protein sequence ID" value="EPY52310.1"/>
    <property type="molecule type" value="Genomic_DNA"/>
</dbReference>
<evidence type="ECO:0000256" key="1">
    <source>
        <dbReference type="SAM" id="SignalP"/>
    </source>
</evidence>
<keyword evidence="1" id="KW-0732">Signal</keyword>
<proteinExistence type="predicted"/>
<dbReference type="RefSeq" id="XP_013022195.1">
    <property type="nucleotide sequence ID" value="XM_013166741.1"/>
</dbReference>
<keyword evidence="3" id="KW-1185">Reference proteome</keyword>
<dbReference type="HOGENOM" id="CLU_984066_0_0_1"/>
<dbReference type="OMA" id="FYVQKFP"/>
<feature type="chain" id="PRO_5004572438" evidence="1">
    <location>
        <begin position="19"/>
        <end position="283"/>
    </location>
</feature>
<gene>
    <name evidence="2" type="ORF">SPOG_01638</name>
</gene>
<evidence type="ECO:0000313" key="3">
    <source>
        <dbReference type="Proteomes" id="UP000015464"/>
    </source>
</evidence>
<evidence type="ECO:0000313" key="2">
    <source>
        <dbReference type="EMBL" id="EPY52310.1"/>
    </source>
</evidence>